<dbReference type="Proteomes" id="UP000249239">
    <property type="component" value="Unassembled WGS sequence"/>
</dbReference>
<evidence type="ECO:0000313" key="1">
    <source>
        <dbReference type="EMBL" id="PZX11196.1"/>
    </source>
</evidence>
<dbReference type="AlphaFoldDB" id="A0A2W7NDP5"/>
<comment type="caution">
    <text evidence="1">The sequence shown here is derived from an EMBL/GenBank/DDBJ whole genome shotgun (WGS) entry which is preliminary data.</text>
</comment>
<name>A0A2W7NDP5_9BACT</name>
<accession>A0A2W7NDP5</accession>
<reference evidence="1 2" key="1">
    <citation type="submission" date="2018-06" db="EMBL/GenBank/DDBJ databases">
        <title>Genomic Encyclopedia of Archaeal and Bacterial Type Strains, Phase II (KMG-II): from individual species to whole genera.</title>
        <authorList>
            <person name="Goeker M."/>
        </authorList>
    </citation>
    <scope>NUCLEOTIDE SEQUENCE [LARGE SCALE GENOMIC DNA]</scope>
    <source>
        <strain evidence="1 2">DSM 6779</strain>
    </source>
</reference>
<proteinExistence type="predicted"/>
<organism evidence="1 2">
    <name type="scientific">Breznakibacter xylanolyticus</name>
    <dbReference type="NCBI Taxonomy" id="990"/>
    <lineage>
        <taxon>Bacteria</taxon>
        <taxon>Pseudomonadati</taxon>
        <taxon>Bacteroidota</taxon>
        <taxon>Bacteroidia</taxon>
        <taxon>Marinilabiliales</taxon>
        <taxon>Marinilabiliaceae</taxon>
        <taxon>Breznakibacter</taxon>
    </lineage>
</organism>
<keyword evidence="2" id="KW-1185">Reference proteome</keyword>
<gene>
    <name evidence="1" type="ORF">LX69_03211</name>
</gene>
<evidence type="ECO:0000313" key="2">
    <source>
        <dbReference type="Proteomes" id="UP000249239"/>
    </source>
</evidence>
<dbReference type="EMBL" id="QKZK01000043">
    <property type="protein sequence ID" value="PZX11196.1"/>
    <property type="molecule type" value="Genomic_DNA"/>
</dbReference>
<evidence type="ECO:0008006" key="3">
    <source>
        <dbReference type="Google" id="ProtNLM"/>
    </source>
</evidence>
<protein>
    <recommendedName>
        <fullName evidence="3">DUF4374 domain-containing protein</fullName>
    </recommendedName>
</protein>
<sequence length="458" mass="49825">MGSHGLLCLFYLSEVYISSCLFPEKIRLNDIGKYLFIMQLKGFLLMMSLAMGAVACSDDDANDNASSAEGKQFHVALAVGSDSQSQTYVQSLTDLTTGDVSFNGYGFEVPSTRTARIYASNDGGSLYNLDYGGGRIYKYTAGGGQVYTKVEETNVQYAVGSVHPRWTKINEEYALLHNIVTENLYDDNGNYLRTKATAYLVSIKLADMSMGSVEQFEVPYDATEAAAGNYVMRIDAPVVANGKAYYGLAKRRYNASTGAAVSATYTNTQTLVVDFPSLANPTLISTSIAKGATNGYRTPASHVDEQGDIYQILTVPNKSYETSILRIRNGAYDESFNFNLSKLLGENTISNGWFYVGNGIGYVPYANSDKGALADPVWSVARVDLKKGTAVKLNLLEGLWLQQYQYSVAQDGKFYMAIAPKGEAGHIYVFDVTSESPDGFTKGAAIQTGADAYYIGIF</sequence>